<comment type="caution">
    <text evidence="2">The sequence shown here is derived from an EMBL/GenBank/DDBJ whole genome shotgun (WGS) entry which is preliminary data.</text>
</comment>
<name>A0ABR4FNC3_9EURO</name>
<organism evidence="2 3">
    <name type="scientific">Aspergillus keveii</name>
    <dbReference type="NCBI Taxonomy" id="714993"/>
    <lineage>
        <taxon>Eukaryota</taxon>
        <taxon>Fungi</taxon>
        <taxon>Dikarya</taxon>
        <taxon>Ascomycota</taxon>
        <taxon>Pezizomycotina</taxon>
        <taxon>Eurotiomycetes</taxon>
        <taxon>Eurotiomycetidae</taxon>
        <taxon>Eurotiales</taxon>
        <taxon>Aspergillaceae</taxon>
        <taxon>Aspergillus</taxon>
        <taxon>Aspergillus subgen. Nidulantes</taxon>
    </lineage>
</organism>
<dbReference type="InterPro" id="IPR011251">
    <property type="entry name" value="Luciferase-like_dom"/>
</dbReference>
<dbReference type="Pfam" id="PF00296">
    <property type="entry name" value="Bac_luciferase"/>
    <property type="match status" value="1"/>
</dbReference>
<dbReference type="InterPro" id="IPR036661">
    <property type="entry name" value="Luciferase-like_sf"/>
</dbReference>
<dbReference type="PANTHER" id="PTHR30011">
    <property type="entry name" value="ALKANESULFONATE MONOOXYGENASE-RELATED"/>
    <property type="match status" value="1"/>
</dbReference>
<accession>A0ABR4FNC3</accession>
<gene>
    <name evidence="2" type="ORF">BJX66DRAFT_343734</name>
</gene>
<sequence length="232" mass="25356">MGKGGHALWHAFVGGNTPAQTAPKVAKLQAALAEKGRDPRLLKVFISLCPVLGNTGEEAHAKLEDHKKYASVIGGLLQTSGVTGIDLSKIPLDKELSAADTGQSQIRTHLDSFVNTAEGKKWTARRVSEFAAIGGLAPLAIGSPQSVADEMERWIDEADVDGFNLVSVVTPQSFEDVVELLVPELRRRGLYAELSDEDLTTRERVYGKGRRFLEEDHVGSRYKYAVYREDLP</sequence>
<protein>
    <submittedName>
        <fullName evidence="2">Bacterial luciferase-like protein</fullName>
    </submittedName>
</protein>
<evidence type="ECO:0000259" key="1">
    <source>
        <dbReference type="Pfam" id="PF00296"/>
    </source>
</evidence>
<feature type="domain" description="Luciferase-like" evidence="1">
    <location>
        <begin position="12"/>
        <end position="154"/>
    </location>
</feature>
<dbReference type="InterPro" id="IPR051260">
    <property type="entry name" value="Diverse_substr_monoxygenases"/>
</dbReference>
<reference evidence="2 3" key="1">
    <citation type="submission" date="2024-07" db="EMBL/GenBank/DDBJ databases">
        <title>Section-level genome sequencing and comparative genomics of Aspergillus sections Usti and Cavernicolus.</title>
        <authorList>
            <consortium name="Lawrence Berkeley National Laboratory"/>
            <person name="Nybo J.L."/>
            <person name="Vesth T.C."/>
            <person name="Theobald S."/>
            <person name="Frisvad J.C."/>
            <person name="Larsen T.O."/>
            <person name="Kjaerboelling I."/>
            <person name="Rothschild-Mancinelli K."/>
            <person name="Lyhne E.K."/>
            <person name="Kogle M.E."/>
            <person name="Barry K."/>
            <person name="Clum A."/>
            <person name="Na H."/>
            <person name="Ledsgaard L."/>
            <person name="Lin J."/>
            <person name="Lipzen A."/>
            <person name="Kuo A."/>
            <person name="Riley R."/>
            <person name="Mondo S."/>
            <person name="Labutti K."/>
            <person name="Haridas S."/>
            <person name="Pangalinan J."/>
            <person name="Salamov A.A."/>
            <person name="Simmons B.A."/>
            <person name="Magnuson J.K."/>
            <person name="Chen J."/>
            <person name="Drula E."/>
            <person name="Henrissat B."/>
            <person name="Wiebenga A."/>
            <person name="Lubbers R.J."/>
            <person name="Gomes A.C."/>
            <person name="Makela M.R."/>
            <person name="Stajich J."/>
            <person name="Grigoriev I.V."/>
            <person name="Mortensen U.H."/>
            <person name="De Vries R.P."/>
            <person name="Baker S.E."/>
            <person name="Andersen M.R."/>
        </authorList>
    </citation>
    <scope>NUCLEOTIDE SEQUENCE [LARGE SCALE GENOMIC DNA]</scope>
    <source>
        <strain evidence="2 3">CBS 209.92</strain>
    </source>
</reference>
<dbReference type="Gene3D" id="3.20.20.30">
    <property type="entry name" value="Luciferase-like domain"/>
    <property type="match status" value="1"/>
</dbReference>
<dbReference type="PANTHER" id="PTHR30011:SF30">
    <property type="entry name" value="XENOBIOTIC COMPOUND MONOOXYGENASE, DSZA FAMILY (AFU_ORTHOLOGUE AFUA_6G01920)"/>
    <property type="match status" value="1"/>
</dbReference>
<dbReference type="EMBL" id="JBFTWV010000168">
    <property type="protein sequence ID" value="KAL2784751.1"/>
    <property type="molecule type" value="Genomic_DNA"/>
</dbReference>
<keyword evidence="3" id="KW-1185">Reference proteome</keyword>
<proteinExistence type="predicted"/>
<dbReference type="Proteomes" id="UP001610563">
    <property type="component" value="Unassembled WGS sequence"/>
</dbReference>
<evidence type="ECO:0000313" key="3">
    <source>
        <dbReference type="Proteomes" id="UP001610563"/>
    </source>
</evidence>
<evidence type="ECO:0000313" key="2">
    <source>
        <dbReference type="EMBL" id="KAL2784751.1"/>
    </source>
</evidence>
<dbReference type="SUPFAM" id="SSF51679">
    <property type="entry name" value="Bacterial luciferase-like"/>
    <property type="match status" value="1"/>
</dbReference>